<dbReference type="SUPFAM" id="SSF55961">
    <property type="entry name" value="Bet v1-like"/>
    <property type="match status" value="1"/>
</dbReference>
<dbReference type="Pfam" id="PF08327">
    <property type="entry name" value="AHSA1"/>
    <property type="match status" value="1"/>
</dbReference>
<comment type="caution">
    <text evidence="3">The sequence shown here is derived from an EMBL/GenBank/DDBJ whole genome shotgun (WGS) entry which is preliminary data.</text>
</comment>
<evidence type="ECO:0000259" key="2">
    <source>
        <dbReference type="Pfam" id="PF08327"/>
    </source>
</evidence>
<dbReference type="InterPro" id="IPR023393">
    <property type="entry name" value="START-like_dom_sf"/>
</dbReference>
<sequence>MENRDYTAAIVVNETPETAFNYIKDIRAWWSEEIEGPTDQLNKTFFYHYKDIHLCKIKLVEIDKNKKLVYQVLENEFNFIEDKTEWVDTQLIFDITKEGGKTTITFTHKGLVPDYECYDVCRDGWAQYIKTSLYNLITTGKGDPNPKDKEGFNAELAKRWKLD</sequence>
<dbReference type="EMBL" id="JACVDC010000131">
    <property type="protein sequence ID" value="MBC9798541.1"/>
    <property type="molecule type" value="Genomic_DNA"/>
</dbReference>
<evidence type="ECO:0000313" key="3">
    <source>
        <dbReference type="EMBL" id="MBC9798541.1"/>
    </source>
</evidence>
<protein>
    <submittedName>
        <fullName evidence="3">SRPBCC domain-containing protein</fullName>
    </submittedName>
</protein>
<dbReference type="AlphaFoldDB" id="A0A926JW99"/>
<comment type="similarity">
    <text evidence="1">Belongs to the AHA1 family.</text>
</comment>
<accession>A0A926JW99</accession>
<proteinExistence type="inferred from homology"/>
<gene>
    <name evidence="3" type="ORF">IBL28_21425</name>
</gene>
<evidence type="ECO:0000256" key="1">
    <source>
        <dbReference type="ARBA" id="ARBA00006817"/>
    </source>
</evidence>
<organism evidence="3 4">
    <name type="scientific">Sinomicrobium weinanense</name>
    <dbReference type="NCBI Taxonomy" id="2842200"/>
    <lineage>
        <taxon>Bacteria</taxon>
        <taxon>Pseudomonadati</taxon>
        <taxon>Bacteroidota</taxon>
        <taxon>Flavobacteriia</taxon>
        <taxon>Flavobacteriales</taxon>
        <taxon>Flavobacteriaceae</taxon>
        <taxon>Sinomicrobium</taxon>
    </lineage>
</organism>
<reference evidence="3 4" key="1">
    <citation type="submission" date="2020-09" db="EMBL/GenBank/DDBJ databases">
        <title>Sinomicrobium weinanense sp. nov., a halophilic bacteria isolated from saline-alkali soil.</title>
        <authorList>
            <person name="Wu P."/>
            <person name="Ren H."/>
            <person name="Mei Y."/>
            <person name="Liang Y."/>
            <person name="Chen Z."/>
        </authorList>
    </citation>
    <scope>NUCLEOTIDE SEQUENCE [LARGE SCALE GENOMIC DNA]</scope>
    <source>
        <strain evidence="3 4">FJxs</strain>
    </source>
</reference>
<evidence type="ECO:0000313" key="4">
    <source>
        <dbReference type="Proteomes" id="UP000653730"/>
    </source>
</evidence>
<dbReference type="CDD" id="cd07814">
    <property type="entry name" value="SRPBCC_CalC_Aha1-like"/>
    <property type="match status" value="1"/>
</dbReference>
<dbReference type="Gene3D" id="3.30.530.20">
    <property type="match status" value="1"/>
</dbReference>
<dbReference type="InterPro" id="IPR013538">
    <property type="entry name" value="ASHA1/2-like_C"/>
</dbReference>
<dbReference type="Proteomes" id="UP000653730">
    <property type="component" value="Unassembled WGS sequence"/>
</dbReference>
<feature type="domain" description="Activator of Hsp90 ATPase homologue 1/2-like C-terminal" evidence="2">
    <location>
        <begin position="55"/>
        <end position="135"/>
    </location>
</feature>
<name>A0A926JW99_9FLAO</name>
<keyword evidence="4" id="KW-1185">Reference proteome</keyword>